<keyword evidence="9" id="KW-1185">Reference proteome</keyword>
<dbReference type="GO" id="GO:0016787">
    <property type="term" value="F:hydrolase activity"/>
    <property type="evidence" value="ECO:0007669"/>
    <property type="project" value="UniProtKB-KW"/>
</dbReference>
<dbReference type="PANTHER" id="PTHR41694:SF3">
    <property type="entry name" value="RNA-DIRECTED DNA POLYMERASE-RELATED"/>
    <property type="match status" value="1"/>
</dbReference>
<dbReference type="GO" id="GO:0003964">
    <property type="term" value="F:RNA-directed DNA polymerase activity"/>
    <property type="evidence" value="ECO:0007669"/>
    <property type="project" value="UniProtKB-KW"/>
</dbReference>
<dbReference type="PANTHER" id="PTHR41694">
    <property type="entry name" value="ENDOGENOUS RETROVIRUS GROUP K MEMBER POL PROTEIN"/>
    <property type="match status" value="1"/>
</dbReference>
<dbReference type="GO" id="GO:0035613">
    <property type="term" value="F:RNA stem-loop binding"/>
    <property type="evidence" value="ECO:0007669"/>
    <property type="project" value="TreeGrafter"/>
</dbReference>
<dbReference type="InterPro" id="IPR043128">
    <property type="entry name" value="Rev_trsase/Diguanyl_cyclase"/>
</dbReference>
<reference evidence="8" key="1">
    <citation type="submission" date="2020-02" db="EMBL/GenBank/DDBJ databases">
        <title>Bird 10,000 Genomes (B10K) Project - Family phase.</title>
        <authorList>
            <person name="Zhang G."/>
        </authorList>
    </citation>
    <scope>NUCLEOTIDE SEQUENCE</scope>
    <source>
        <strain evidence="8">B10K-DU-002-37</strain>
        <tissue evidence="8">Muscle</tissue>
    </source>
</reference>
<dbReference type="GO" id="GO:0004519">
    <property type="term" value="F:endonuclease activity"/>
    <property type="evidence" value="ECO:0007669"/>
    <property type="project" value="UniProtKB-KW"/>
</dbReference>
<accession>A0A852IA55</accession>
<dbReference type="InterPro" id="IPR010661">
    <property type="entry name" value="RVT_thumb"/>
</dbReference>
<evidence type="ECO:0000256" key="2">
    <source>
        <dbReference type="ARBA" id="ARBA00022695"/>
    </source>
</evidence>
<feature type="domain" description="Reverse transcriptase thumb" evidence="7">
    <location>
        <begin position="3"/>
        <end position="50"/>
    </location>
</feature>
<dbReference type="AlphaFoldDB" id="A0A852IA55"/>
<feature type="non-terminal residue" evidence="8">
    <location>
        <position position="1"/>
    </location>
</feature>
<organism evidence="8 9">
    <name type="scientific">Tricholaema leucomelas</name>
    <name type="common">pied barbet</name>
    <dbReference type="NCBI Taxonomy" id="240729"/>
    <lineage>
        <taxon>Eukaryota</taxon>
        <taxon>Metazoa</taxon>
        <taxon>Chordata</taxon>
        <taxon>Craniata</taxon>
        <taxon>Vertebrata</taxon>
        <taxon>Euteleostomi</taxon>
        <taxon>Archelosauria</taxon>
        <taxon>Archosauria</taxon>
        <taxon>Dinosauria</taxon>
        <taxon>Saurischia</taxon>
        <taxon>Theropoda</taxon>
        <taxon>Coelurosauria</taxon>
        <taxon>Aves</taxon>
        <taxon>Neognathae</taxon>
        <taxon>Neoaves</taxon>
        <taxon>Telluraves</taxon>
        <taxon>Coraciimorphae</taxon>
        <taxon>Piciformes</taxon>
        <taxon>Lybiidae</taxon>
        <taxon>Tricholaema lacrymosa</taxon>
    </lineage>
</organism>
<evidence type="ECO:0000256" key="5">
    <source>
        <dbReference type="ARBA" id="ARBA00022801"/>
    </source>
</evidence>
<proteinExistence type="predicted"/>
<dbReference type="OrthoDB" id="9395730at2759"/>
<sequence>MLKFLGSINWLRPLLGISNSDLTSLFDLLKGDINLSAPCSLTPEAKETLEKVCEAIQSRQAYRWDPELPLFLIILQDDVKPLGLIFQWDLSLKDPLLIL</sequence>
<dbReference type="Pfam" id="PF06817">
    <property type="entry name" value="RVT_thumb"/>
    <property type="match status" value="1"/>
</dbReference>
<evidence type="ECO:0000256" key="3">
    <source>
        <dbReference type="ARBA" id="ARBA00022722"/>
    </source>
</evidence>
<evidence type="ECO:0000256" key="6">
    <source>
        <dbReference type="ARBA" id="ARBA00022918"/>
    </source>
</evidence>
<evidence type="ECO:0000313" key="8">
    <source>
        <dbReference type="EMBL" id="NXX39933.1"/>
    </source>
</evidence>
<dbReference type="InterPro" id="IPR043502">
    <property type="entry name" value="DNA/RNA_pol_sf"/>
</dbReference>
<dbReference type="EMBL" id="WAAF01003230">
    <property type="protein sequence ID" value="NXX39933.1"/>
    <property type="molecule type" value="Genomic_DNA"/>
</dbReference>
<keyword evidence="1" id="KW-0808">Transferase</keyword>
<evidence type="ECO:0000313" key="9">
    <source>
        <dbReference type="Proteomes" id="UP000627253"/>
    </source>
</evidence>
<dbReference type="Proteomes" id="UP000627253">
    <property type="component" value="Unassembled WGS sequence"/>
</dbReference>
<keyword evidence="5" id="KW-0378">Hydrolase</keyword>
<protein>
    <submittedName>
        <fullName evidence="8">POK11 protein</fullName>
    </submittedName>
</protein>
<evidence type="ECO:0000256" key="4">
    <source>
        <dbReference type="ARBA" id="ARBA00022759"/>
    </source>
</evidence>
<feature type="non-terminal residue" evidence="8">
    <location>
        <position position="99"/>
    </location>
</feature>
<evidence type="ECO:0000259" key="7">
    <source>
        <dbReference type="Pfam" id="PF06817"/>
    </source>
</evidence>
<dbReference type="SUPFAM" id="SSF56672">
    <property type="entry name" value="DNA/RNA polymerases"/>
    <property type="match status" value="1"/>
</dbReference>
<comment type="caution">
    <text evidence="8">The sequence shown here is derived from an EMBL/GenBank/DDBJ whole genome shotgun (WGS) entry which is preliminary data.</text>
</comment>
<name>A0A852IA55_9PICI</name>
<keyword evidence="4" id="KW-0255">Endonuclease</keyword>
<keyword evidence="6" id="KW-0695">RNA-directed DNA polymerase</keyword>
<dbReference type="Gene3D" id="3.30.70.270">
    <property type="match status" value="1"/>
</dbReference>
<evidence type="ECO:0000256" key="1">
    <source>
        <dbReference type="ARBA" id="ARBA00022679"/>
    </source>
</evidence>
<gene>
    <name evidence="8" type="primary">Ervk11</name>
    <name evidence="8" type="ORF">TRILEU_R16048</name>
</gene>
<keyword evidence="2" id="KW-0548">Nucleotidyltransferase</keyword>
<keyword evidence="3" id="KW-0540">Nuclease</keyword>